<accession>A0ABM7RFU2</accession>
<proteinExistence type="predicted"/>
<evidence type="ECO:0000313" key="2">
    <source>
        <dbReference type="EMBL" id="BCX46629.1"/>
    </source>
</evidence>
<dbReference type="Gene3D" id="3.90.660.10">
    <property type="match status" value="1"/>
</dbReference>
<sequence>MARLVRDRLPTDDLVRIKKPVWVFGHDGRIREGDRVENAEPAWSYRQGISTLGKLLHAASPGSVVERECRVGRVERSSGAWRIRDESGQEKGEFAKVLVTAPAPQARELVAGSGAEISLAGIDYAPQFSFVLGFCREVEPRRSYHALLNEDRRHAIAWIGFEEDKAGHVPSGQTILVVQMSPDWTMRNMEVDRETLLPEVMRELRSVLPVPDPEWWDSQRWRYALPKKSWDASSLKPLEDDGLFFAGDGQAGKGRIALAIRSGIDVAERMLV</sequence>
<name>A0ABM7RFU2_9BACT</name>
<dbReference type="InterPro" id="IPR002937">
    <property type="entry name" value="Amino_oxidase"/>
</dbReference>
<reference evidence="2 3" key="1">
    <citation type="submission" date="2021-06" db="EMBL/GenBank/DDBJ databases">
        <title>Complete genome of Haloferula helveola possessing various polysaccharide degrading enzymes.</title>
        <authorList>
            <person name="Takami H."/>
            <person name="Huang C."/>
            <person name="Hamasaki K."/>
        </authorList>
    </citation>
    <scope>NUCLEOTIDE SEQUENCE [LARGE SCALE GENOMIC DNA]</scope>
    <source>
        <strain evidence="2 3">CN-1</strain>
    </source>
</reference>
<dbReference type="PANTHER" id="PTHR16128:SF5">
    <property type="entry name" value="FAD_NAD(P)-BINDING OXIDOREDUCTASE FAMILY PROTEIN"/>
    <property type="match status" value="1"/>
</dbReference>
<evidence type="ECO:0000259" key="1">
    <source>
        <dbReference type="Pfam" id="PF01593"/>
    </source>
</evidence>
<feature type="domain" description="Amine oxidase" evidence="1">
    <location>
        <begin position="40"/>
        <end position="271"/>
    </location>
</feature>
<keyword evidence="3" id="KW-1185">Reference proteome</keyword>
<dbReference type="SUPFAM" id="SSF51905">
    <property type="entry name" value="FAD/NAD(P)-binding domain"/>
    <property type="match status" value="1"/>
</dbReference>
<dbReference type="EMBL" id="AP024702">
    <property type="protein sequence ID" value="BCX46629.1"/>
    <property type="molecule type" value="Genomic_DNA"/>
</dbReference>
<dbReference type="Pfam" id="PF01593">
    <property type="entry name" value="Amino_oxidase"/>
    <property type="match status" value="1"/>
</dbReference>
<evidence type="ECO:0000313" key="3">
    <source>
        <dbReference type="Proteomes" id="UP001374893"/>
    </source>
</evidence>
<organism evidence="2 3">
    <name type="scientific">Haloferula helveola</name>
    <dbReference type="NCBI Taxonomy" id="490095"/>
    <lineage>
        <taxon>Bacteria</taxon>
        <taxon>Pseudomonadati</taxon>
        <taxon>Verrucomicrobiota</taxon>
        <taxon>Verrucomicrobiia</taxon>
        <taxon>Verrucomicrobiales</taxon>
        <taxon>Verrucomicrobiaceae</taxon>
        <taxon>Haloferula</taxon>
    </lineage>
</organism>
<gene>
    <name evidence="2" type="ORF">HAHE_05370</name>
</gene>
<protein>
    <submittedName>
        <fullName evidence="2">NAD/FAD-dependent oxidoreductase</fullName>
    </submittedName>
</protein>
<dbReference type="Proteomes" id="UP001374893">
    <property type="component" value="Chromosome"/>
</dbReference>
<dbReference type="InterPro" id="IPR036188">
    <property type="entry name" value="FAD/NAD-bd_sf"/>
</dbReference>
<dbReference type="PANTHER" id="PTHR16128">
    <property type="entry name" value="FAD/NAD(P)-BINDING OXIDOREDUCTASE FAMILY PROTEIN"/>
    <property type="match status" value="1"/>
</dbReference>